<evidence type="ECO:0000259" key="5">
    <source>
        <dbReference type="PROSITE" id="PS51716"/>
    </source>
</evidence>
<comment type="caution">
    <text evidence="6">The sequence shown here is derived from an EMBL/GenBank/DDBJ whole genome shotgun (WGS) entry which is preliminary data.</text>
</comment>
<organism evidence="6 7">
    <name type="scientific">Mauremys mutica</name>
    <name type="common">yellowpond turtle</name>
    <dbReference type="NCBI Taxonomy" id="74926"/>
    <lineage>
        <taxon>Eukaryota</taxon>
        <taxon>Metazoa</taxon>
        <taxon>Chordata</taxon>
        <taxon>Craniata</taxon>
        <taxon>Vertebrata</taxon>
        <taxon>Euteleostomi</taxon>
        <taxon>Archelosauria</taxon>
        <taxon>Testudinata</taxon>
        <taxon>Testudines</taxon>
        <taxon>Cryptodira</taxon>
        <taxon>Durocryptodira</taxon>
        <taxon>Testudinoidea</taxon>
        <taxon>Geoemydidae</taxon>
        <taxon>Geoemydinae</taxon>
        <taxon>Mauremys</taxon>
    </lineage>
</organism>
<evidence type="ECO:0000256" key="1">
    <source>
        <dbReference type="ARBA" id="ARBA00005429"/>
    </source>
</evidence>
<evidence type="ECO:0000256" key="2">
    <source>
        <dbReference type="ARBA" id="ARBA00022741"/>
    </source>
</evidence>
<dbReference type="GO" id="GO:0016020">
    <property type="term" value="C:membrane"/>
    <property type="evidence" value="ECO:0007669"/>
    <property type="project" value="InterPro"/>
</dbReference>
<keyword evidence="3" id="KW-0378">Hydrolase</keyword>
<sequence>MASAVRKALTFSENAELNIAVIGENGSGRSSFINAIRDLDDEDENAAKTGVLEMTRKPIPYPFPTHPNVTIWELPSIGSPRFQAGSFLQQVNFSCYDIIIIITSQQFRFNHICLAREIQRMRKKCYFVRSKVDVDLYSAAQRRPSSYNEEKILQEIREYCCKCLQEEGLGNPQVFLISTWYLGKYDFHLLQETLAEELSSDKNHSLVLALSNYSDQIIQKKKEALEEGIWRVAAASCVGALVPIPGVSAACNIVVLVKYLRIYSKNFGLDRDSFTRLSKRSHKPREELERAIIKTRVAEEITQAFVITLLATFALAIGSSAFQWVPVIGSVVCAGISYKTSYAALQSFLEYAAEDAKNVRRTAWELEVLATEGEDSSKKVN</sequence>
<dbReference type="Proteomes" id="UP000827986">
    <property type="component" value="Unassembled WGS sequence"/>
</dbReference>
<keyword evidence="2" id="KW-0547">Nucleotide-binding</keyword>
<dbReference type="InterPro" id="IPR051515">
    <property type="entry name" value="IRG"/>
</dbReference>
<dbReference type="GO" id="GO:0003924">
    <property type="term" value="F:GTPase activity"/>
    <property type="evidence" value="ECO:0007669"/>
    <property type="project" value="TreeGrafter"/>
</dbReference>
<dbReference type="AlphaFoldDB" id="A0A9D4B498"/>
<proteinExistence type="inferred from homology"/>
<keyword evidence="4" id="KW-0342">GTP-binding</keyword>
<dbReference type="InterPro" id="IPR007743">
    <property type="entry name" value="Immunity-related_GTPase-like"/>
</dbReference>
<dbReference type="Pfam" id="PF05049">
    <property type="entry name" value="IIGP"/>
    <property type="match status" value="1"/>
</dbReference>
<dbReference type="InterPro" id="IPR027417">
    <property type="entry name" value="P-loop_NTPase"/>
</dbReference>
<protein>
    <recommendedName>
        <fullName evidence="5">IRG-type G domain-containing protein</fullName>
    </recommendedName>
</protein>
<evidence type="ECO:0000256" key="4">
    <source>
        <dbReference type="ARBA" id="ARBA00023134"/>
    </source>
</evidence>
<dbReference type="PANTHER" id="PTHR32341">
    <property type="entry name" value="INTERFERON-INDUCIBLE GTPASE"/>
    <property type="match status" value="1"/>
</dbReference>
<dbReference type="GO" id="GO:0005525">
    <property type="term" value="F:GTP binding"/>
    <property type="evidence" value="ECO:0007669"/>
    <property type="project" value="UniProtKB-KW"/>
</dbReference>
<accession>A0A9D4B498</accession>
<evidence type="ECO:0000313" key="6">
    <source>
        <dbReference type="EMBL" id="KAH1179715.1"/>
    </source>
</evidence>
<dbReference type="SUPFAM" id="SSF52540">
    <property type="entry name" value="P-loop containing nucleoside triphosphate hydrolases"/>
    <property type="match status" value="1"/>
</dbReference>
<dbReference type="Gene3D" id="3.40.50.300">
    <property type="entry name" value="P-loop containing nucleotide triphosphate hydrolases"/>
    <property type="match status" value="1"/>
</dbReference>
<dbReference type="InterPro" id="IPR030385">
    <property type="entry name" value="G_IRG_dom"/>
</dbReference>
<feature type="domain" description="IRG-type G" evidence="5">
    <location>
        <begin position="15"/>
        <end position="197"/>
    </location>
</feature>
<dbReference type="PANTHER" id="PTHR32341:SF17">
    <property type="entry name" value="IRG-TYPE G DOMAIN-CONTAINING PROTEIN"/>
    <property type="match status" value="1"/>
</dbReference>
<evidence type="ECO:0000313" key="7">
    <source>
        <dbReference type="Proteomes" id="UP000827986"/>
    </source>
</evidence>
<reference evidence="6" key="1">
    <citation type="submission" date="2021-09" db="EMBL/GenBank/DDBJ databases">
        <title>The genome of Mauremys mutica provides insights into the evolution of semi-aquatic lifestyle.</title>
        <authorList>
            <person name="Gong S."/>
            <person name="Gao Y."/>
        </authorList>
    </citation>
    <scope>NUCLEOTIDE SEQUENCE</scope>
    <source>
        <strain evidence="6">MM-2020</strain>
        <tissue evidence="6">Muscle</tissue>
    </source>
</reference>
<evidence type="ECO:0000256" key="3">
    <source>
        <dbReference type="ARBA" id="ARBA00022801"/>
    </source>
</evidence>
<dbReference type="PROSITE" id="PS51716">
    <property type="entry name" value="G_IRG"/>
    <property type="match status" value="1"/>
</dbReference>
<dbReference type="OrthoDB" id="422720at2759"/>
<name>A0A9D4B498_9SAUR</name>
<gene>
    <name evidence="6" type="ORF">KIL84_005765</name>
</gene>
<dbReference type="EMBL" id="JAHDVG010000471">
    <property type="protein sequence ID" value="KAH1179715.1"/>
    <property type="molecule type" value="Genomic_DNA"/>
</dbReference>
<comment type="similarity">
    <text evidence="1">Belongs to the TRAFAC class dynamin-like GTPase superfamily. IRG family.</text>
</comment>
<keyword evidence="7" id="KW-1185">Reference proteome</keyword>
<dbReference type="FunFam" id="3.40.50.300:FF:000541">
    <property type="entry name" value="Immunity related GTPase M"/>
    <property type="match status" value="1"/>
</dbReference>